<dbReference type="AlphaFoldDB" id="A0A168DA84"/>
<protein>
    <submittedName>
        <fullName evidence="1">Uncharacterized protein</fullName>
    </submittedName>
</protein>
<dbReference type="OrthoDB" id="3597252at2759"/>
<organism evidence="1 2">
    <name type="scientific">Moelleriella libera RCEF 2490</name>
    <dbReference type="NCBI Taxonomy" id="1081109"/>
    <lineage>
        <taxon>Eukaryota</taxon>
        <taxon>Fungi</taxon>
        <taxon>Dikarya</taxon>
        <taxon>Ascomycota</taxon>
        <taxon>Pezizomycotina</taxon>
        <taxon>Sordariomycetes</taxon>
        <taxon>Hypocreomycetidae</taxon>
        <taxon>Hypocreales</taxon>
        <taxon>Clavicipitaceae</taxon>
        <taxon>Moelleriella</taxon>
    </lineage>
</organism>
<dbReference type="EMBL" id="AZGY01000006">
    <property type="protein sequence ID" value="KZZ97527.1"/>
    <property type="molecule type" value="Genomic_DNA"/>
</dbReference>
<sequence length="322" mass="36654">MAGHLLQFSPRSMSDAQRADIQTVTTDIFLRSPFYDCVDKFGVLARPLFQRPDDGEVNGYIKFRWPKFNYLRRALRAQSPSLSEECGLPRVMELNENQSGTMSDSAPQPTVAVMGPRVPPEFRAMEPDMFNYVAIGAAQSPPPLADSPYRCNSSTSSPVPSDATMETVSIGAPQYIPSLYGYDAIMDFTDRRLWTFYVQNWCPGRSVLQETNLWLKDFAQMHKKHGVRSAIQSLAGIYIYDYRPVQHIKDRVIERFTDAERRFTELLNDSRTSRDGNLADELITIAVILSMQDVRLFPNKTYLTHLTIISHLGDERVIDCHL</sequence>
<comment type="caution">
    <text evidence="1">The sequence shown here is derived from an EMBL/GenBank/DDBJ whole genome shotgun (WGS) entry which is preliminary data.</text>
</comment>
<name>A0A168DA84_9HYPO</name>
<gene>
    <name evidence="1" type="ORF">AAL_03491</name>
</gene>
<evidence type="ECO:0000313" key="2">
    <source>
        <dbReference type="Proteomes" id="UP000078544"/>
    </source>
</evidence>
<proteinExistence type="predicted"/>
<dbReference type="Proteomes" id="UP000078544">
    <property type="component" value="Unassembled WGS sequence"/>
</dbReference>
<reference evidence="1 2" key="1">
    <citation type="journal article" date="2016" name="Genome Biol. Evol.">
        <title>Divergent and convergent evolution of fungal pathogenicity.</title>
        <authorList>
            <person name="Shang Y."/>
            <person name="Xiao G."/>
            <person name="Zheng P."/>
            <person name="Cen K."/>
            <person name="Zhan S."/>
            <person name="Wang C."/>
        </authorList>
    </citation>
    <scope>NUCLEOTIDE SEQUENCE [LARGE SCALE GENOMIC DNA]</scope>
    <source>
        <strain evidence="1 2">RCEF 2490</strain>
    </source>
</reference>
<evidence type="ECO:0000313" key="1">
    <source>
        <dbReference type="EMBL" id="KZZ97527.1"/>
    </source>
</evidence>
<keyword evidence="2" id="KW-1185">Reference proteome</keyword>
<accession>A0A168DA84</accession>